<dbReference type="Gene3D" id="3.40.1230.10">
    <property type="entry name" value="MTH938-like"/>
    <property type="match status" value="1"/>
</dbReference>
<evidence type="ECO:0000313" key="1">
    <source>
        <dbReference type="EMBL" id="SDD41711.1"/>
    </source>
</evidence>
<dbReference type="OrthoDB" id="9800373at2"/>
<proteinExistence type="predicted"/>
<evidence type="ECO:0000313" key="2">
    <source>
        <dbReference type="Proteomes" id="UP000199603"/>
    </source>
</evidence>
<dbReference type="Pfam" id="PF04430">
    <property type="entry name" value="DUF498"/>
    <property type="match status" value="1"/>
</dbReference>
<dbReference type="InterPro" id="IPR036748">
    <property type="entry name" value="MTH938-like_sf"/>
</dbReference>
<dbReference type="Proteomes" id="UP000199603">
    <property type="component" value="Unassembled WGS sequence"/>
</dbReference>
<dbReference type="PANTHER" id="PTHR21192">
    <property type="entry name" value="NUCLEAR PROTEIN E3-3"/>
    <property type="match status" value="1"/>
</dbReference>
<dbReference type="AlphaFoldDB" id="A0A1G6UKB8"/>
<sequence>MPLAEDRQEGLYTIRWVSADAIRIDDAEFRASLLLMPEQVHRDLDVHSPDAIDDALVQRILDLAPQVLILGTGERQVFPPQRLMAAFLSRGVGIEAMDNAAAARTYNLLALEGRRVAGLFLLPKA</sequence>
<dbReference type="SUPFAM" id="SSF64076">
    <property type="entry name" value="MTH938-like"/>
    <property type="match status" value="1"/>
</dbReference>
<dbReference type="STRING" id="265719.SAMN04488509_102377"/>
<dbReference type="PANTHER" id="PTHR21192:SF2">
    <property type="entry name" value="NADH DEHYDROGENASE [UBIQUINONE] 1 ALPHA SUBCOMPLEX ASSEMBLY FACTOR 3"/>
    <property type="match status" value="1"/>
</dbReference>
<gene>
    <name evidence="1" type="ORF">SAMN04488509_102377</name>
</gene>
<protein>
    <submittedName>
        <fullName evidence="1">Uncharacterized conserved protein, contains Mth938-like domain</fullName>
    </submittedName>
</protein>
<dbReference type="EMBL" id="FNAG01000002">
    <property type="protein sequence ID" value="SDD41711.1"/>
    <property type="molecule type" value="Genomic_DNA"/>
</dbReference>
<keyword evidence="2" id="KW-1185">Reference proteome</keyword>
<name>A0A1G6UKB8_9GAMM</name>
<dbReference type="RefSeq" id="WP_091240336.1">
    <property type="nucleotide sequence ID" value="NZ_FNAG01000002.1"/>
</dbReference>
<dbReference type="InterPro" id="IPR007523">
    <property type="entry name" value="NDUFAF3/AAMDC"/>
</dbReference>
<reference evidence="1 2" key="1">
    <citation type="submission" date="2016-10" db="EMBL/GenBank/DDBJ databases">
        <authorList>
            <person name="de Groot N.N."/>
        </authorList>
    </citation>
    <scope>NUCLEOTIDE SEQUENCE [LARGE SCALE GENOMIC DNA]</scope>
    <source>
        <strain evidence="1 2">DSM 16957</strain>
    </source>
</reference>
<accession>A0A1G6UKB8</accession>
<organism evidence="1 2">
    <name type="scientific">Aquimonas voraii</name>
    <dbReference type="NCBI Taxonomy" id="265719"/>
    <lineage>
        <taxon>Bacteria</taxon>
        <taxon>Pseudomonadati</taxon>
        <taxon>Pseudomonadota</taxon>
        <taxon>Gammaproteobacteria</taxon>
        <taxon>Lysobacterales</taxon>
        <taxon>Lysobacteraceae</taxon>
        <taxon>Aquimonas</taxon>
    </lineage>
</organism>